<feature type="transmembrane region" description="Helical" evidence="1">
    <location>
        <begin position="7"/>
        <end position="25"/>
    </location>
</feature>
<accession>A0A3D9HH37</accession>
<proteinExistence type="predicted"/>
<feature type="transmembrane region" description="Helical" evidence="1">
    <location>
        <begin position="45"/>
        <end position="65"/>
    </location>
</feature>
<protein>
    <submittedName>
        <fullName evidence="2">Uncharacterized protein</fullName>
    </submittedName>
</protein>
<evidence type="ECO:0000313" key="3">
    <source>
        <dbReference type="Proteomes" id="UP000256629"/>
    </source>
</evidence>
<comment type="caution">
    <text evidence="2">The sequence shown here is derived from an EMBL/GenBank/DDBJ whole genome shotgun (WGS) entry which is preliminary data.</text>
</comment>
<dbReference type="Proteomes" id="UP000256629">
    <property type="component" value="Unassembled WGS sequence"/>
</dbReference>
<evidence type="ECO:0000256" key="1">
    <source>
        <dbReference type="SAM" id="Phobius"/>
    </source>
</evidence>
<feature type="transmembrane region" description="Helical" evidence="1">
    <location>
        <begin position="77"/>
        <end position="96"/>
    </location>
</feature>
<gene>
    <name evidence="2" type="ORF">DFQ02_103147</name>
</gene>
<reference evidence="2 3" key="1">
    <citation type="submission" date="2018-07" db="EMBL/GenBank/DDBJ databases">
        <title>Genomic Encyclopedia of Type Strains, Phase III (KMG-III): the genomes of soil and plant-associated and newly described type strains.</title>
        <authorList>
            <person name="Whitman W."/>
        </authorList>
    </citation>
    <scope>NUCLEOTIDE SEQUENCE [LARGE SCALE GENOMIC DNA]</scope>
    <source>
        <strain evidence="2 3">CECT 8487</strain>
    </source>
</reference>
<keyword evidence="1" id="KW-0812">Transmembrane</keyword>
<keyword evidence="3" id="KW-1185">Reference proteome</keyword>
<organism evidence="2 3">
    <name type="scientific">Seonamhaeicola aphaedonensis</name>
    <dbReference type="NCBI Taxonomy" id="1461338"/>
    <lineage>
        <taxon>Bacteria</taxon>
        <taxon>Pseudomonadati</taxon>
        <taxon>Bacteroidota</taxon>
        <taxon>Flavobacteriia</taxon>
        <taxon>Flavobacteriales</taxon>
        <taxon>Flavobacteriaceae</taxon>
    </lineage>
</organism>
<feature type="transmembrane region" description="Helical" evidence="1">
    <location>
        <begin position="108"/>
        <end position="130"/>
    </location>
</feature>
<name>A0A3D9HH37_9FLAO</name>
<keyword evidence="1" id="KW-0472">Membrane</keyword>
<dbReference type="EMBL" id="QRDX01000003">
    <property type="protein sequence ID" value="RED48817.1"/>
    <property type="molecule type" value="Genomic_DNA"/>
</dbReference>
<keyword evidence="1" id="KW-1133">Transmembrane helix</keyword>
<dbReference type="OrthoDB" id="670562at2"/>
<dbReference type="AlphaFoldDB" id="A0A3D9HH37"/>
<sequence>MQIHLKIIGSLLIVLSLIHIIFPKYFKWKEELNSLSLMNRQMTYIHTLFIAVTVLLMGVLCLTSTDDLIKTELGNKIALGLGVFWTLRLFIQFFGYSSKLWKGKVFETVVHVLFSILWVYISFVFLWIYLNSIKS</sequence>
<evidence type="ECO:0000313" key="2">
    <source>
        <dbReference type="EMBL" id="RED48817.1"/>
    </source>
</evidence>